<proteinExistence type="predicted"/>
<evidence type="ECO:0000313" key="4">
    <source>
        <dbReference type="EMBL" id="MCF7223020.1"/>
    </source>
</evidence>
<keyword evidence="5" id="KW-1185">Reference proteome</keyword>
<dbReference type="RefSeq" id="WP_237053623.1">
    <property type="nucleotide sequence ID" value="NZ_JAKJPO010000001.1"/>
</dbReference>
<feature type="chain" id="PRO_5045032252" evidence="2">
    <location>
        <begin position="30"/>
        <end position="126"/>
    </location>
</feature>
<protein>
    <submittedName>
        <fullName evidence="4">Uncharacterized protein</fullName>
    </submittedName>
</protein>
<evidence type="ECO:0000313" key="5">
    <source>
        <dbReference type="Proteomes" id="UP001430796"/>
    </source>
</evidence>
<feature type="region of interest" description="Disordered" evidence="1">
    <location>
        <begin position="34"/>
        <end position="126"/>
    </location>
</feature>
<reference evidence="4 5" key="1">
    <citation type="submission" date="2022-01" db="EMBL/GenBank/DDBJ databases">
        <title>Lysobacter chinensis sp. nov., a bacterium isolated from cow dung compost.</title>
        <authorList>
            <person name="Liu Y."/>
        </authorList>
    </citation>
    <scope>NUCLEOTIDE SEQUENCE</scope>
    <source>
        <strain evidence="4 5">TLK-CK17</strain>
    </source>
</reference>
<gene>
    <name evidence="3" type="ORF">L3V18_05470</name>
    <name evidence="4" type="ORF">L3V18_14675</name>
</gene>
<reference evidence="5" key="2">
    <citation type="submission" date="2022-01" db="EMBL/GenBank/DDBJ databases">
        <title>Lysobacter chinensis sp. nov., a bacterium isolated from cow dung compost.</title>
        <authorList>
            <person name="Zhou L.Y."/>
        </authorList>
    </citation>
    <scope>NUCLEOTIDE SEQUENCE [LARGE SCALE GENOMIC DNA]</scope>
    <source>
        <strain evidence="5">TLK-CK17</strain>
    </source>
</reference>
<keyword evidence="2" id="KW-0732">Signal</keyword>
<sequence>MSRGNSIGPQSILASIALLLGASALDATAQTAEVPSAQMPRAASVQPEKGDAEVEARSGGVAADRDGTHAPRCMRQTGSNIRSRDCTAARGRAHDRDDQEASGRADVGTRVHAAETSTQILNRAND</sequence>
<feature type="signal peptide" evidence="2">
    <location>
        <begin position="1"/>
        <end position="29"/>
    </location>
</feature>
<dbReference type="Proteomes" id="UP001430796">
    <property type="component" value="Unassembled WGS sequence"/>
</dbReference>
<comment type="caution">
    <text evidence="4">The sequence shown here is derived from an EMBL/GenBank/DDBJ whole genome shotgun (WGS) entry which is preliminary data.</text>
</comment>
<feature type="compositionally biased region" description="Basic and acidic residues" evidence="1">
    <location>
        <begin position="82"/>
        <end position="113"/>
    </location>
</feature>
<organism evidence="4 5">
    <name type="scientific">Marilutibacter chinensis</name>
    <dbReference type="NCBI Taxonomy" id="2912247"/>
    <lineage>
        <taxon>Bacteria</taxon>
        <taxon>Pseudomonadati</taxon>
        <taxon>Pseudomonadota</taxon>
        <taxon>Gammaproteobacteria</taxon>
        <taxon>Lysobacterales</taxon>
        <taxon>Lysobacteraceae</taxon>
        <taxon>Marilutibacter</taxon>
    </lineage>
</organism>
<dbReference type="EMBL" id="JAKJPO010000001">
    <property type="protein sequence ID" value="MCF7221239.1"/>
    <property type="molecule type" value="Genomic_DNA"/>
</dbReference>
<evidence type="ECO:0000256" key="1">
    <source>
        <dbReference type="SAM" id="MobiDB-lite"/>
    </source>
</evidence>
<evidence type="ECO:0000256" key="2">
    <source>
        <dbReference type="SAM" id="SignalP"/>
    </source>
</evidence>
<evidence type="ECO:0000313" key="3">
    <source>
        <dbReference type="EMBL" id="MCF7221239.1"/>
    </source>
</evidence>
<name>A0ABS9HXE8_9GAMM</name>
<accession>A0ABS9HXE8</accession>
<dbReference type="EMBL" id="JAKJPO010000010">
    <property type="protein sequence ID" value="MCF7223020.1"/>
    <property type="molecule type" value="Genomic_DNA"/>
</dbReference>
<reference evidence="4 5" key="3">
    <citation type="submission" date="2022-01" db="EMBL/GenBank/DDBJ databases">
        <authorList>
            <person name="Zhou L.Y."/>
        </authorList>
    </citation>
    <scope>NUCLEOTIDE SEQUENCE</scope>
    <source>
        <strain evidence="4 5">TLK-CK17</strain>
    </source>
</reference>
<feature type="compositionally biased region" description="Polar residues" evidence="1">
    <location>
        <begin position="115"/>
        <end position="126"/>
    </location>
</feature>